<dbReference type="HOGENOM" id="CLU_3348964_0_0_11"/>
<gene>
    <name evidence="1" type="ordered locus">SBI_05706</name>
</gene>
<dbReference type="STRING" id="749414.SBI_05706"/>
<dbReference type="RefSeq" id="WP_014178290.1">
    <property type="nucleotide sequence ID" value="NC_016582.1"/>
</dbReference>
<evidence type="ECO:0000313" key="2">
    <source>
        <dbReference type="Proteomes" id="UP000000377"/>
    </source>
</evidence>
<dbReference type="KEGG" id="sbh:SBI_05706"/>
<dbReference type="Proteomes" id="UP000000377">
    <property type="component" value="Chromosome"/>
</dbReference>
<protein>
    <submittedName>
        <fullName evidence="1">Uncharacterized protein</fullName>
    </submittedName>
</protein>
<dbReference type="AlphaFoldDB" id="D7CCU5"/>
<dbReference type="PATRIC" id="fig|749414.3.peg.5892"/>
<accession>D7CCU5</accession>
<name>D7CCU5_STRBB</name>
<organism evidence="1 2">
    <name type="scientific">Streptomyces bingchenggensis (strain BCW-1)</name>
    <dbReference type="NCBI Taxonomy" id="749414"/>
    <lineage>
        <taxon>Bacteria</taxon>
        <taxon>Bacillati</taxon>
        <taxon>Actinomycetota</taxon>
        <taxon>Actinomycetes</taxon>
        <taxon>Kitasatosporales</taxon>
        <taxon>Streptomycetaceae</taxon>
        <taxon>Streptomyces</taxon>
    </lineage>
</organism>
<dbReference type="EMBL" id="CP002047">
    <property type="protein sequence ID" value="ADI08826.1"/>
    <property type="molecule type" value="Genomic_DNA"/>
</dbReference>
<proteinExistence type="predicted"/>
<evidence type="ECO:0000313" key="1">
    <source>
        <dbReference type="EMBL" id="ADI08826.1"/>
    </source>
</evidence>
<keyword evidence="2" id="KW-1185">Reference proteome</keyword>
<reference evidence="1 2" key="1">
    <citation type="journal article" date="2010" name="J. Bacteriol.">
        <title>Genome sequence of the milbemycin-producing bacterium Streptomyces bingchenggensis.</title>
        <authorList>
            <person name="Wang X.J."/>
            <person name="Yan Y.J."/>
            <person name="Zhang B."/>
            <person name="An J."/>
            <person name="Wang J.J."/>
            <person name="Tian J."/>
            <person name="Jiang L."/>
            <person name="Chen Y.H."/>
            <person name="Huang S.X."/>
            <person name="Yin M."/>
            <person name="Zhang J."/>
            <person name="Gao A.L."/>
            <person name="Liu C.X."/>
            <person name="Zhu Z.X."/>
            <person name="Xiang W.S."/>
        </authorList>
    </citation>
    <scope>NUCLEOTIDE SEQUENCE [LARGE SCALE GENOMIC DNA]</scope>
    <source>
        <strain evidence="1 2">BCW-1</strain>
    </source>
</reference>
<sequence length="37" mass="4310">MQVCADNQQVVHRSEIVMIAVRHQDRHEALTDLRGRP</sequence>